<evidence type="ECO:0000256" key="1">
    <source>
        <dbReference type="ARBA" id="ARBA00004123"/>
    </source>
</evidence>
<keyword evidence="16" id="KW-0137">Centromere</keyword>
<evidence type="ECO:0000256" key="8">
    <source>
        <dbReference type="ARBA" id="ARBA00022618"/>
    </source>
</evidence>
<evidence type="ECO:0000256" key="15">
    <source>
        <dbReference type="ARBA" id="ARBA00023306"/>
    </source>
</evidence>
<dbReference type="GO" id="GO:0042729">
    <property type="term" value="C:DASH complex"/>
    <property type="evidence" value="ECO:0007669"/>
    <property type="project" value="InterPro"/>
</dbReference>
<dbReference type="Pfam" id="PF08654">
    <property type="entry name" value="DASH_Dad2"/>
    <property type="match status" value="1"/>
</dbReference>
<evidence type="ECO:0000313" key="19">
    <source>
        <dbReference type="EMBL" id="KUJ18353.1"/>
    </source>
</evidence>
<dbReference type="KEGG" id="psco:LY89DRAFT_717920"/>
<dbReference type="RefSeq" id="XP_018072708.1">
    <property type="nucleotide sequence ID" value="XM_018218380.1"/>
</dbReference>
<feature type="region of interest" description="Disordered" evidence="18">
    <location>
        <begin position="1"/>
        <end position="27"/>
    </location>
</feature>
<keyword evidence="14" id="KW-0539">Nucleus</keyword>
<feature type="compositionally biased region" description="Basic and acidic residues" evidence="18">
    <location>
        <begin position="98"/>
        <end position="112"/>
    </location>
</feature>
<keyword evidence="12" id="KW-0995">Kinetochore</keyword>
<evidence type="ECO:0000256" key="9">
    <source>
        <dbReference type="ARBA" id="ARBA00022701"/>
    </source>
</evidence>
<dbReference type="Proteomes" id="UP000070700">
    <property type="component" value="Unassembled WGS sequence"/>
</dbReference>
<keyword evidence="15" id="KW-0131">Cell cycle</keyword>
<keyword evidence="9" id="KW-0493">Microtubule</keyword>
<dbReference type="GO" id="GO:0051301">
    <property type="term" value="P:cell division"/>
    <property type="evidence" value="ECO:0007669"/>
    <property type="project" value="UniProtKB-KW"/>
</dbReference>
<evidence type="ECO:0000256" key="4">
    <source>
        <dbReference type="ARBA" id="ARBA00005501"/>
    </source>
</evidence>
<keyword evidence="10" id="KW-0498">Mitosis</keyword>
<proteinExistence type="inferred from homology"/>
<keyword evidence="8" id="KW-0132">Cell division</keyword>
<dbReference type="GO" id="GO:0000278">
    <property type="term" value="P:mitotic cell cycle"/>
    <property type="evidence" value="ECO:0007669"/>
    <property type="project" value="InterPro"/>
</dbReference>
<evidence type="ECO:0000256" key="6">
    <source>
        <dbReference type="ARBA" id="ARBA00022454"/>
    </source>
</evidence>
<reference evidence="19 20" key="1">
    <citation type="submission" date="2015-10" db="EMBL/GenBank/DDBJ databases">
        <title>Full genome of DAOMC 229536 Phialocephala scopiformis, a fungal endophyte of spruce producing the potent anti-insectan compound rugulosin.</title>
        <authorList>
            <consortium name="DOE Joint Genome Institute"/>
            <person name="Walker A.K."/>
            <person name="Frasz S.L."/>
            <person name="Seifert K.A."/>
            <person name="Miller J.D."/>
            <person name="Mondo S.J."/>
            <person name="Labutti K."/>
            <person name="Lipzen A."/>
            <person name="Dockter R."/>
            <person name="Kennedy M."/>
            <person name="Grigoriev I.V."/>
            <person name="Spatafora J.W."/>
        </authorList>
    </citation>
    <scope>NUCLEOTIDE SEQUENCE [LARGE SCALE GENOMIC DNA]</scope>
    <source>
        <strain evidence="19 20">CBS 120377</strain>
    </source>
</reference>
<evidence type="ECO:0000256" key="12">
    <source>
        <dbReference type="ARBA" id="ARBA00022838"/>
    </source>
</evidence>
<evidence type="ECO:0000256" key="3">
    <source>
        <dbReference type="ARBA" id="ARBA00004629"/>
    </source>
</evidence>
<dbReference type="AlphaFoldDB" id="A0A194XDV0"/>
<dbReference type="GeneID" id="28828106"/>
<dbReference type="OrthoDB" id="3230169at2759"/>
<evidence type="ECO:0000313" key="20">
    <source>
        <dbReference type="Proteomes" id="UP000070700"/>
    </source>
</evidence>
<dbReference type="GO" id="GO:0044732">
    <property type="term" value="C:mitotic spindle pole body"/>
    <property type="evidence" value="ECO:0007669"/>
    <property type="project" value="TreeGrafter"/>
</dbReference>
<evidence type="ECO:0000256" key="17">
    <source>
        <dbReference type="ARBA" id="ARBA00030568"/>
    </source>
</evidence>
<feature type="region of interest" description="Disordered" evidence="18">
    <location>
        <begin position="95"/>
        <end position="148"/>
    </location>
</feature>
<dbReference type="STRING" id="149040.A0A194XDV0"/>
<dbReference type="InParanoid" id="A0A194XDV0"/>
<evidence type="ECO:0000256" key="2">
    <source>
        <dbReference type="ARBA" id="ARBA00004186"/>
    </source>
</evidence>
<name>A0A194XDV0_MOLSC</name>
<keyword evidence="13" id="KW-0206">Cytoskeleton</keyword>
<keyword evidence="11" id="KW-0159">Chromosome partition</keyword>
<dbReference type="GO" id="GO:0008608">
    <property type="term" value="P:attachment of spindle microtubules to kinetochore"/>
    <property type="evidence" value="ECO:0007669"/>
    <property type="project" value="TreeGrafter"/>
</dbReference>
<keyword evidence="6" id="KW-0158">Chromosome</keyword>
<evidence type="ECO:0000256" key="13">
    <source>
        <dbReference type="ARBA" id="ARBA00023212"/>
    </source>
</evidence>
<evidence type="ECO:0000256" key="10">
    <source>
        <dbReference type="ARBA" id="ARBA00022776"/>
    </source>
</evidence>
<evidence type="ECO:0000256" key="7">
    <source>
        <dbReference type="ARBA" id="ARBA00022490"/>
    </source>
</evidence>
<organism evidence="19 20">
    <name type="scientific">Mollisia scopiformis</name>
    <name type="common">Conifer needle endophyte fungus</name>
    <name type="synonym">Phialocephala scopiformis</name>
    <dbReference type="NCBI Taxonomy" id="149040"/>
    <lineage>
        <taxon>Eukaryota</taxon>
        <taxon>Fungi</taxon>
        <taxon>Dikarya</taxon>
        <taxon>Ascomycota</taxon>
        <taxon>Pezizomycotina</taxon>
        <taxon>Leotiomycetes</taxon>
        <taxon>Helotiales</taxon>
        <taxon>Mollisiaceae</taxon>
        <taxon>Mollisia</taxon>
    </lineage>
</organism>
<evidence type="ECO:0000256" key="11">
    <source>
        <dbReference type="ARBA" id="ARBA00022829"/>
    </source>
</evidence>
<protein>
    <recommendedName>
        <fullName evidence="5">DASH complex subunit DAD2</fullName>
    </recommendedName>
    <alternativeName>
        <fullName evidence="17">Outer kinetochore protein DAD2</fullName>
    </alternativeName>
</protein>
<gene>
    <name evidence="19" type="ORF">LY89DRAFT_717920</name>
</gene>
<dbReference type="EMBL" id="KQ947413">
    <property type="protein sequence ID" value="KUJ18353.1"/>
    <property type="molecule type" value="Genomic_DNA"/>
</dbReference>
<comment type="subcellular location">
    <subcellularLocation>
        <location evidence="3">Chromosome</location>
        <location evidence="3">Centromere</location>
        <location evidence="3">Kinetochore</location>
    </subcellularLocation>
    <subcellularLocation>
        <location evidence="2">Cytoplasm</location>
        <location evidence="2">Cytoskeleton</location>
        <location evidence="2">Spindle</location>
    </subcellularLocation>
    <subcellularLocation>
        <location evidence="1">Nucleus</location>
    </subcellularLocation>
</comment>
<accession>A0A194XDV0</accession>
<evidence type="ECO:0000256" key="14">
    <source>
        <dbReference type="ARBA" id="ARBA00023242"/>
    </source>
</evidence>
<evidence type="ECO:0000256" key="16">
    <source>
        <dbReference type="ARBA" id="ARBA00023328"/>
    </source>
</evidence>
<dbReference type="GO" id="GO:1990023">
    <property type="term" value="C:mitotic spindle midzone"/>
    <property type="evidence" value="ECO:0007669"/>
    <property type="project" value="TreeGrafter"/>
</dbReference>
<evidence type="ECO:0000256" key="18">
    <source>
        <dbReference type="SAM" id="MobiDB-lite"/>
    </source>
</evidence>
<evidence type="ECO:0000256" key="5">
    <source>
        <dbReference type="ARBA" id="ARBA00020260"/>
    </source>
</evidence>
<keyword evidence="7" id="KW-0963">Cytoplasm</keyword>
<comment type="similarity">
    <text evidence="4">Belongs to the DASH complex DAD2 family.</text>
</comment>
<feature type="compositionally biased region" description="Low complexity" evidence="18">
    <location>
        <begin position="14"/>
        <end position="27"/>
    </location>
</feature>
<dbReference type="PANTHER" id="PTHR28036">
    <property type="entry name" value="DASH COMPLEX SUBUNIT DAD2"/>
    <property type="match status" value="1"/>
</dbReference>
<dbReference type="PANTHER" id="PTHR28036:SF1">
    <property type="entry name" value="DASH COMPLEX SUBUNIT DAD2"/>
    <property type="match status" value="1"/>
</dbReference>
<sequence>MSYSSRPLPSHIRQASTSGNSTSNGQSPILLARINEKKAELENLKQLRDLSAGLAGQMQMLEEKLSTLSDGTEAVATVLGNWHNVLRAISMASMKIPKPKENSEDAEPKNDETTSDPAMPLPQTLVRIPTEHAPMLQQNSTGGGASAE</sequence>
<dbReference type="InterPro" id="IPR013963">
    <property type="entry name" value="DASH_Dad2"/>
</dbReference>
<dbReference type="FunCoup" id="A0A194XDV0">
    <property type="interactions" value="15"/>
</dbReference>
<keyword evidence="20" id="KW-1185">Reference proteome</keyword>
<dbReference type="GO" id="GO:0005874">
    <property type="term" value="C:microtubule"/>
    <property type="evidence" value="ECO:0007669"/>
    <property type="project" value="UniProtKB-KW"/>
</dbReference>